<keyword evidence="1" id="KW-1133">Transmembrane helix</keyword>
<dbReference type="Gene3D" id="3.40.605.10">
    <property type="entry name" value="Aldehyde Dehydrogenase, Chain A, domain 1"/>
    <property type="match status" value="1"/>
</dbReference>
<name>A0A2G8K6U3_STIJA</name>
<feature type="non-terminal residue" evidence="2">
    <location>
        <position position="79"/>
    </location>
</feature>
<keyword evidence="1" id="KW-0472">Membrane</keyword>
<evidence type="ECO:0000313" key="2">
    <source>
        <dbReference type="EMBL" id="PIK43673.1"/>
    </source>
</evidence>
<keyword evidence="1" id="KW-0812">Transmembrane</keyword>
<organism evidence="2 3">
    <name type="scientific">Stichopus japonicus</name>
    <name type="common">Sea cucumber</name>
    <dbReference type="NCBI Taxonomy" id="307972"/>
    <lineage>
        <taxon>Eukaryota</taxon>
        <taxon>Metazoa</taxon>
        <taxon>Echinodermata</taxon>
        <taxon>Eleutherozoa</taxon>
        <taxon>Echinozoa</taxon>
        <taxon>Holothuroidea</taxon>
        <taxon>Aspidochirotacea</taxon>
        <taxon>Aspidochirotida</taxon>
        <taxon>Stichopodidae</taxon>
        <taxon>Apostichopus</taxon>
    </lineage>
</organism>
<sequence length="79" mass="9326">MGSFHGSQSFKTFSHMKPCFVDPYYKYLDCTMGVRYPPYDKKKERVMSFLMKRLTNSEKRVMFMIKLGLLITMVAVVLK</sequence>
<dbReference type="Proteomes" id="UP000230750">
    <property type="component" value="Unassembled WGS sequence"/>
</dbReference>
<dbReference type="EMBL" id="MRZV01000833">
    <property type="protein sequence ID" value="PIK43673.1"/>
    <property type="molecule type" value="Genomic_DNA"/>
</dbReference>
<dbReference type="AlphaFoldDB" id="A0A2G8K6U3"/>
<proteinExistence type="predicted"/>
<dbReference type="GO" id="GO:0016491">
    <property type="term" value="F:oxidoreductase activity"/>
    <property type="evidence" value="ECO:0007669"/>
    <property type="project" value="InterPro"/>
</dbReference>
<dbReference type="InterPro" id="IPR016162">
    <property type="entry name" value="Ald_DH_N"/>
</dbReference>
<comment type="caution">
    <text evidence="2">The sequence shown here is derived from an EMBL/GenBank/DDBJ whole genome shotgun (WGS) entry which is preliminary data.</text>
</comment>
<evidence type="ECO:0000313" key="3">
    <source>
        <dbReference type="Proteomes" id="UP000230750"/>
    </source>
</evidence>
<gene>
    <name evidence="2" type="ORF">BSL78_19465</name>
</gene>
<reference evidence="2 3" key="1">
    <citation type="journal article" date="2017" name="PLoS Biol.">
        <title>The sea cucumber genome provides insights into morphological evolution and visceral regeneration.</title>
        <authorList>
            <person name="Zhang X."/>
            <person name="Sun L."/>
            <person name="Yuan J."/>
            <person name="Sun Y."/>
            <person name="Gao Y."/>
            <person name="Zhang L."/>
            <person name="Li S."/>
            <person name="Dai H."/>
            <person name="Hamel J.F."/>
            <person name="Liu C."/>
            <person name="Yu Y."/>
            <person name="Liu S."/>
            <person name="Lin W."/>
            <person name="Guo K."/>
            <person name="Jin S."/>
            <person name="Xu P."/>
            <person name="Storey K.B."/>
            <person name="Huan P."/>
            <person name="Zhang T."/>
            <person name="Zhou Y."/>
            <person name="Zhang J."/>
            <person name="Lin C."/>
            <person name="Li X."/>
            <person name="Xing L."/>
            <person name="Huo D."/>
            <person name="Sun M."/>
            <person name="Wang L."/>
            <person name="Mercier A."/>
            <person name="Li F."/>
            <person name="Yang H."/>
            <person name="Xiang J."/>
        </authorList>
    </citation>
    <scope>NUCLEOTIDE SEQUENCE [LARGE SCALE GENOMIC DNA]</scope>
    <source>
        <strain evidence="2">Shaxun</strain>
        <tissue evidence="2">Muscle</tissue>
    </source>
</reference>
<feature type="transmembrane region" description="Helical" evidence="1">
    <location>
        <begin position="61"/>
        <end position="78"/>
    </location>
</feature>
<evidence type="ECO:0000256" key="1">
    <source>
        <dbReference type="SAM" id="Phobius"/>
    </source>
</evidence>
<accession>A0A2G8K6U3</accession>
<protein>
    <submittedName>
        <fullName evidence="2">Putative fatty aldehyde dehydrogenase-like</fullName>
    </submittedName>
</protein>
<keyword evidence="3" id="KW-1185">Reference proteome</keyword>